<keyword evidence="6 8" id="KW-1133">Transmembrane helix</keyword>
<feature type="transmembrane region" description="Helical" evidence="8">
    <location>
        <begin position="414"/>
        <end position="433"/>
    </location>
</feature>
<dbReference type="InterPro" id="IPR050297">
    <property type="entry name" value="LipidA_mod_glycosyltrf_83"/>
</dbReference>
<dbReference type="RefSeq" id="WP_153445982.1">
    <property type="nucleotide sequence ID" value="NZ_CP045699.1"/>
</dbReference>
<feature type="transmembrane region" description="Helical" evidence="8">
    <location>
        <begin position="388"/>
        <end position="407"/>
    </location>
</feature>
<feature type="transmembrane region" description="Helical" evidence="8">
    <location>
        <begin position="327"/>
        <end position="345"/>
    </location>
</feature>
<evidence type="ECO:0000259" key="9">
    <source>
        <dbReference type="Pfam" id="PF13231"/>
    </source>
</evidence>
<dbReference type="PANTHER" id="PTHR33908:SF3">
    <property type="entry name" value="UNDECAPRENYL PHOSPHATE-ALPHA-4-AMINO-4-DEOXY-L-ARABINOSE ARABINOSYL TRANSFERASE"/>
    <property type="match status" value="1"/>
</dbReference>
<comment type="subcellular location">
    <subcellularLocation>
        <location evidence="1">Cell membrane</location>
        <topology evidence="1">Multi-pass membrane protein</topology>
    </subcellularLocation>
</comment>
<gene>
    <name evidence="10" type="ORF">GFB47_01435</name>
</gene>
<dbReference type="GO" id="GO:0005886">
    <property type="term" value="C:plasma membrane"/>
    <property type="evidence" value="ECO:0007669"/>
    <property type="project" value="UniProtKB-SubCell"/>
</dbReference>
<keyword evidence="5 8" id="KW-0812">Transmembrane</keyword>
<feature type="transmembrane region" description="Helical" evidence="8">
    <location>
        <begin position="300"/>
        <end position="321"/>
    </location>
</feature>
<evidence type="ECO:0000256" key="8">
    <source>
        <dbReference type="SAM" id="Phobius"/>
    </source>
</evidence>
<feature type="transmembrane region" description="Helical" evidence="8">
    <location>
        <begin position="109"/>
        <end position="131"/>
    </location>
</feature>
<feature type="transmembrane region" description="Helical" evidence="8">
    <location>
        <begin position="208"/>
        <end position="227"/>
    </location>
</feature>
<reference evidence="10 11" key="1">
    <citation type="submission" date="2019-10" db="EMBL/GenBank/DDBJ databases">
        <title>Vibrio sp. nov., isolated from Coralline algae surface.</title>
        <authorList>
            <person name="Geng Y."/>
            <person name="Zhang X."/>
        </authorList>
    </citation>
    <scope>NUCLEOTIDE SEQUENCE [LARGE SCALE GENOMIC DNA]</scope>
    <source>
        <strain evidence="10 11">SM1977</strain>
    </source>
</reference>
<feature type="transmembrane region" description="Helical" evidence="8">
    <location>
        <begin position="352"/>
        <end position="376"/>
    </location>
</feature>
<evidence type="ECO:0000256" key="1">
    <source>
        <dbReference type="ARBA" id="ARBA00004651"/>
    </source>
</evidence>
<protein>
    <recommendedName>
        <fullName evidence="9">Glycosyltransferase RgtA/B/C/D-like domain-containing protein</fullName>
    </recommendedName>
</protein>
<dbReference type="InterPro" id="IPR038731">
    <property type="entry name" value="RgtA/B/C-like"/>
</dbReference>
<dbReference type="PANTHER" id="PTHR33908">
    <property type="entry name" value="MANNOSYLTRANSFERASE YKCB-RELATED"/>
    <property type="match status" value="1"/>
</dbReference>
<evidence type="ECO:0000313" key="10">
    <source>
        <dbReference type="EMBL" id="QGA64206.1"/>
    </source>
</evidence>
<accession>A0A5Q0TDM8</accession>
<keyword evidence="4" id="KW-0808">Transferase</keyword>
<dbReference type="Proteomes" id="UP000348942">
    <property type="component" value="Chromosome 1"/>
</dbReference>
<keyword evidence="2" id="KW-1003">Cell membrane</keyword>
<name>A0A5Q0TDM8_9VIBR</name>
<evidence type="ECO:0000256" key="3">
    <source>
        <dbReference type="ARBA" id="ARBA00022676"/>
    </source>
</evidence>
<feature type="transmembrane region" description="Helical" evidence="8">
    <location>
        <begin position="62"/>
        <end position="89"/>
    </location>
</feature>
<dbReference type="GO" id="GO:0016763">
    <property type="term" value="F:pentosyltransferase activity"/>
    <property type="evidence" value="ECO:0007669"/>
    <property type="project" value="TreeGrafter"/>
</dbReference>
<keyword evidence="3" id="KW-0328">Glycosyltransferase</keyword>
<evidence type="ECO:0000256" key="5">
    <source>
        <dbReference type="ARBA" id="ARBA00022692"/>
    </source>
</evidence>
<evidence type="ECO:0000256" key="4">
    <source>
        <dbReference type="ARBA" id="ARBA00022679"/>
    </source>
</evidence>
<keyword evidence="11" id="KW-1185">Reference proteome</keyword>
<sequence>MLKHRYTFYFAFFAIALLSFINRDLTPVNELKYISIALEALQSNHWFAFYNHGQIYADKPPVYFWIIMVGIKLFGTNGAALFTCLFSILPAIGIAEVMHRWTKHELKPAMGNIAVVMLISSGLFLACAIILRMDMLMALFITLALYQFHLAFIRQQQYLAPSAQRYFILLFILLALLIKGPVGLLLPVLSIFAFLWQKKSLKQWSLYFPLKGVLLFLLIIGLWGLGIDYDGGHQYLYQLTIGQALKRGIHASVHPEPIYYYLQSAFSTLQPWSLLLVVSGLGFILQFFKSKSQLETQSKLSDTACLFLTVTITGVVMLSAVSSKLEIYFLPLMPFVIFASVMILQQLNERKWWLWGLYPIAVLTMIAPIVALFFTSALDKLPVSLSDAYLLLASLFIFGVITMGLLLKQKYQHAVVSLGCTMLAIILVAALVVPKYNNLLGVEQVANLAQQQSPKYGNQGYYAYKKESLQNMDVYFNQPVRLINTVQQAVNLKVGSVIITKNKQAEIIKALAAKGQKPSYINTEGKYTLLVR</sequence>
<feature type="transmembrane region" description="Helical" evidence="8">
    <location>
        <begin position="166"/>
        <end position="196"/>
    </location>
</feature>
<dbReference type="GO" id="GO:0009103">
    <property type="term" value="P:lipopolysaccharide biosynthetic process"/>
    <property type="evidence" value="ECO:0007669"/>
    <property type="project" value="UniProtKB-ARBA"/>
</dbReference>
<keyword evidence="7 8" id="KW-0472">Membrane</keyword>
<dbReference type="EMBL" id="CP045699">
    <property type="protein sequence ID" value="QGA64206.1"/>
    <property type="molecule type" value="Genomic_DNA"/>
</dbReference>
<proteinExistence type="predicted"/>
<evidence type="ECO:0000256" key="7">
    <source>
        <dbReference type="ARBA" id="ARBA00023136"/>
    </source>
</evidence>
<evidence type="ECO:0000313" key="11">
    <source>
        <dbReference type="Proteomes" id="UP000348942"/>
    </source>
</evidence>
<feature type="domain" description="Glycosyltransferase RgtA/B/C/D-like" evidence="9">
    <location>
        <begin position="58"/>
        <end position="220"/>
    </location>
</feature>
<dbReference type="GO" id="GO:0010041">
    <property type="term" value="P:response to iron(III) ion"/>
    <property type="evidence" value="ECO:0007669"/>
    <property type="project" value="TreeGrafter"/>
</dbReference>
<evidence type="ECO:0000256" key="2">
    <source>
        <dbReference type="ARBA" id="ARBA00022475"/>
    </source>
</evidence>
<feature type="transmembrane region" description="Helical" evidence="8">
    <location>
        <begin position="269"/>
        <end position="288"/>
    </location>
</feature>
<dbReference type="Pfam" id="PF13231">
    <property type="entry name" value="PMT_2"/>
    <property type="match status" value="1"/>
</dbReference>
<evidence type="ECO:0000256" key="6">
    <source>
        <dbReference type="ARBA" id="ARBA00022989"/>
    </source>
</evidence>
<organism evidence="10 11">
    <name type="scientific">Vibrio algicola</name>
    <dbReference type="NCBI Taxonomy" id="2662262"/>
    <lineage>
        <taxon>Bacteria</taxon>
        <taxon>Pseudomonadati</taxon>
        <taxon>Pseudomonadota</taxon>
        <taxon>Gammaproteobacteria</taxon>
        <taxon>Vibrionales</taxon>
        <taxon>Vibrionaceae</taxon>
        <taxon>Vibrio</taxon>
    </lineage>
</organism>
<dbReference type="AlphaFoldDB" id="A0A5Q0TDM8"/>
<feature type="transmembrane region" description="Helical" evidence="8">
    <location>
        <begin position="136"/>
        <end position="154"/>
    </location>
</feature>